<proteinExistence type="predicted"/>
<name>A0AAV1IUT7_9NEOP</name>
<evidence type="ECO:0000313" key="2">
    <source>
        <dbReference type="Proteomes" id="UP001497472"/>
    </source>
</evidence>
<dbReference type="EMBL" id="CAVLEF010000002">
    <property type="protein sequence ID" value="CAK1540917.1"/>
    <property type="molecule type" value="Genomic_DNA"/>
</dbReference>
<dbReference type="Proteomes" id="UP001497472">
    <property type="component" value="Unassembled WGS sequence"/>
</dbReference>
<protein>
    <recommendedName>
        <fullName evidence="3">Ommochrome-binding protein-like</fullName>
    </recommendedName>
</protein>
<sequence>MLLLLLFAALNSATKNNVKKSTISCDGLVFQQVYYDRHLIMKDLGRPYNLMMHKYSGTLFFSETIRNNSDIDFEIKACDLNKKKPECHVVKGVPGGYAIAYDAGNDDVYFGGHSGIYKYDFIKKEAQFFSEKGKSIWGLFVRRNFYYIEYPSQTLHVYHRDAFVKVAEAINIEVDIFFKSKMGEVYFSNKTALYKVEKLTRYPIVLSDSISVRQIADDTFGDVYICATDGVYLEEKPYLRVKKIADIQDAYGLTFDERDYVIYSDKTSVYKLLPSNKSKICSDDYMVLDEDENVTDNARDLLIS</sequence>
<dbReference type="AlphaFoldDB" id="A0AAV1IUT7"/>
<organism evidence="1 2">
    <name type="scientific">Leptosia nina</name>
    <dbReference type="NCBI Taxonomy" id="320188"/>
    <lineage>
        <taxon>Eukaryota</taxon>
        <taxon>Metazoa</taxon>
        <taxon>Ecdysozoa</taxon>
        <taxon>Arthropoda</taxon>
        <taxon>Hexapoda</taxon>
        <taxon>Insecta</taxon>
        <taxon>Pterygota</taxon>
        <taxon>Neoptera</taxon>
        <taxon>Endopterygota</taxon>
        <taxon>Lepidoptera</taxon>
        <taxon>Glossata</taxon>
        <taxon>Ditrysia</taxon>
        <taxon>Papilionoidea</taxon>
        <taxon>Pieridae</taxon>
        <taxon>Pierinae</taxon>
        <taxon>Leptosia</taxon>
    </lineage>
</organism>
<reference evidence="1 2" key="1">
    <citation type="submission" date="2023-11" db="EMBL/GenBank/DDBJ databases">
        <authorList>
            <person name="Okamura Y."/>
        </authorList>
    </citation>
    <scope>NUCLEOTIDE SEQUENCE [LARGE SCALE GENOMIC DNA]</scope>
</reference>
<evidence type="ECO:0000313" key="1">
    <source>
        <dbReference type="EMBL" id="CAK1540917.1"/>
    </source>
</evidence>
<dbReference type="SUPFAM" id="SSF63825">
    <property type="entry name" value="YWTD domain"/>
    <property type="match status" value="1"/>
</dbReference>
<accession>A0AAV1IUT7</accession>
<comment type="caution">
    <text evidence="1">The sequence shown here is derived from an EMBL/GenBank/DDBJ whole genome shotgun (WGS) entry which is preliminary data.</text>
</comment>
<evidence type="ECO:0008006" key="3">
    <source>
        <dbReference type="Google" id="ProtNLM"/>
    </source>
</evidence>
<gene>
    <name evidence="1" type="ORF">LNINA_LOCUS937</name>
</gene>
<keyword evidence="2" id="KW-1185">Reference proteome</keyword>